<dbReference type="EMBL" id="JARXRN010000016">
    <property type="protein sequence ID" value="MDH5829531.1"/>
    <property type="molecule type" value="Genomic_DNA"/>
</dbReference>
<dbReference type="Proteomes" id="UP001156831">
    <property type="component" value="Unassembled WGS sequence"/>
</dbReference>
<sequence>MDRDAAGDPGGTTVRQPASAAAAAATARPVILRGWRHTDLQFAGGVSQSRMRTFRPGHLAVDYTRTMMASLLWRPRPALIGMVGLGGGSQAKFCHRHLPQTRVEVAENNPHVIALRRTFRVPHDDARLQVLLADGAQWVRERRGRFDILLVDGYDASGIPAGLSSQRFYDDCRDALAPGGVFASNLYATDFADHLAKLRRSFGAGRVWMLEEARQSNRVAFAWLDDPFPEGRIDLPAIARQLPPRLAKDLAGEFARVAEAWRAR</sequence>
<dbReference type="PANTHER" id="PTHR43317:SF11">
    <property type="entry name" value="POLYAMINE AMINOPROPYLTRANSFERASE 2"/>
    <property type="match status" value="1"/>
</dbReference>
<evidence type="ECO:0000256" key="3">
    <source>
        <dbReference type="ARBA" id="ARBA00023115"/>
    </source>
</evidence>
<keyword evidence="3 4" id="KW-0620">Polyamine biosynthesis</keyword>
<evidence type="ECO:0000313" key="8">
    <source>
        <dbReference type="Proteomes" id="UP001156831"/>
    </source>
</evidence>
<accession>A0ABT6JHI3</accession>
<comment type="similarity">
    <text evidence="1">Belongs to the spermidine/spermine synthase family.</text>
</comment>
<dbReference type="PANTHER" id="PTHR43317">
    <property type="entry name" value="THERMOSPERMINE SYNTHASE ACAULIS5"/>
    <property type="match status" value="1"/>
</dbReference>
<dbReference type="InterPro" id="IPR029063">
    <property type="entry name" value="SAM-dependent_MTases_sf"/>
</dbReference>
<organism evidence="7 8">
    <name type="scientific">Luteimonas rhizosphaericola</name>
    <dbReference type="NCBI Taxonomy" id="3042024"/>
    <lineage>
        <taxon>Bacteria</taxon>
        <taxon>Pseudomonadati</taxon>
        <taxon>Pseudomonadota</taxon>
        <taxon>Gammaproteobacteria</taxon>
        <taxon>Lysobacterales</taxon>
        <taxon>Lysobacteraceae</taxon>
        <taxon>Luteimonas</taxon>
    </lineage>
</organism>
<keyword evidence="2 4" id="KW-0808">Transferase</keyword>
<protein>
    <submittedName>
        <fullName evidence="7">Fused MFS/spermidine synthase</fullName>
    </submittedName>
</protein>
<evidence type="ECO:0000256" key="4">
    <source>
        <dbReference type="PROSITE-ProRule" id="PRU00354"/>
    </source>
</evidence>
<dbReference type="Pfam" id="PF01564">
    <property type="entry name" value="Spermine_synth"/>
    <property type="match status" value="1"/>
</dbReference>
<gene>
    <name evidence="7" type="ORF">QFW80_03230</name>
</gene>
<dbReference type="SUPFAM" id="SSF53335">
    <property type="entry name" value="S-adenosyl-L-methionine-dependent methyltransferases"/>
    <property type="match status" value="1"/>
</dbReference>
<keyword evidence="8" id="KW-1185">Reference proteome</keyword>
<feature type="active site" description="Proton acceptor" evidence="4">
    <location>
        <position position="152"/>
    </location>
</feature>
<feature type="domain" description="PABS" evidence="6">
    <location>
        <begin position="83"/>
        <end position="185"/>
    </location>
</feature>
<feature type="region of interest" description="Disordered" evidence="5">
    <location>
        <begin position="1"/>
        <end position="20"/>
    </location>
</feature>
<evidence type="ECO:0000313" key="7">
    <source>
        <dbReference type="EMBL" id="MDH5829531.1"/>
    </source>
</evidence>
<proteinExistence type="inferred from homology"/>
<dbReference type="InterPro" id="IPR030374">
    <property type="entry name" value="PABS"/>
</dbReference>
<dbReference type="CDD" id="cd02440">
    <property type="entry name" value="AdoMet_MTases"/>
    <property type="match status" value="1"/>
</dbReference>
<reference evidence="7 8" key="1">
    <citation type="submission" date="2023-04" db="EMBL/GenBank/DDBJ databases">
        <title>Luteimonas sp. M1R5S18.</title>
        <authorList>
            <person name="Sun J.-Q."/>
        </authorList>
    </citation>
    <scope>NUCLEOTIDE SEQUENCE [LARGE SCALE GENOMIC DNA]</scope>
    <source>
        <strain evidence="7 8">M1R5S18</strain>
    </source>
</reference>
<evidence type="ECO:0000256" key="1">
    <source>
        <dbReference type="ARBA" id="ARBA00007867"/>
    </source>
</evidence>
<evidence type="ECO:0000256" key="2">
    <source>
        <dbReference type="ARBA" id="ARBA00022679"/>
    </source>
</evidence>
<evidence type="ECO:0000259" key="6">
    <source>
        <dbReference type="PROSITE" id="PS51006"/>
    </source>
</evidence>
<dbReference type="RefSeq" id="WP_280599716.1">
    <property type="nucleotide sequence ID" value="NZ_JARXRN010000016.1"/>
</dbReference>
<evidence type="ECO:0000256" key="5">
    <source>
        <dbReference type="SAM" id="MobiDB-lite"/>
    </source>
</evidence>
<dbReference type="NCBIfam" id="NF037959">
    <property type="entry name" value="MFS_SpdSyn"/>
    <property type="match status" value="1"/>
</dbReference>
<dbReference type="PROSITE" id="PS51006">
    <property type="entry name" value="PABS_2"/>
    <property type="match status" value="1"/>
</dbReference>
<name>A0ABT6JHI3_9GAMM</name>
<dbReference type="Gene3D" id="3.40.50.150">
    <property type="entry name" value="Vaccinia Virus protein VP39"/>
    <property type="match status" value="1"/>
</dbReference>
<comment type="caution">
    <text evidence="7">The sequence shown here is derived from an EMBL/GenBank/DDBJ whole genome shotgun (WGS) entry which is preliminary data.</text>
</comment>